<dbReference type="RefSeq" id="XP_016619210.1">
    <property type="nucleotide sequence ID" value="XM_016764128.1"/>
</dbReference>
<dbReference type="OrthoDB" id="10042665at2759"/>
<feature type="compositionally biased region" description="Polar residues" evidence="1">
    <location>
        <begin position="44"/>
        <end position="64"/>
    </location>
</feature>
<dbReference type="GeneID" id="27699316"/>
<proteinExistence type="predicted"/>
<dbReference type="VEuPathDB" id="FungiDB:Z519_06388"/>
<dbReference type="Pfam" id="PF22942">
    <property type="entry name" value="DUF7025"/>
    <property type="match status" value="1"/>
</dbReference>
<dbReference type="InterPro" id="IPR054289">
    <property type="entry name" value="DUF7025"/>
</dbReference>
<name>A0A0D2ERP5_CLAB1</name>
<feature type="compositionally biased region" description="Basic and acidic residues" evidence="1">
    <location>
        <begin position="107"/>
        <end position="118"/>
    </location>
</feature>
<dbReference type="GO" id="GO:0005524">
    <property type="term" value="F:ATP binding"/>
    <property type="evidence" value="ECO:0007669"/>
    <property type="project" value="InterPro"/>
</dbReference>
<dbReference type="Proteomes" id="UP000053789">
    <property type="component" value="Unassembled WGS sequence"/>
</dbReference>
<dbReference type="InterPro" id="IPR003959">
    <property type="entry name" value="ATPase_AAA_core"/>
</dbReference>
<dbReference type="AlphaFoldDB" id="A0A0D2ERP5"/>
<feature type="domain" description="AAA+ ATPase" evidence="2">
    <location>
        <begin position="578"/>
        <end position="707"/>
    </location>
</feature>
<dbReference type="SUPFAM" id="SSF52540">
    <property type="entry name" value="P-loop containing nucleoside triphosphate hydrolases"/>
    <property type="match status" value="1"/>
</dbReference>
<keyword evidence="4" id="KW-1185">Reference proteome</keyword>
<dbReference type="SMART" id="SM00382">
    <property type="entry name" value="AAA"/>
    <property type="match status" value="1"/>
</dbReference>
<evidence type="ECO:0000259" key="2">
    <source>
        <dbReference type="SMART" id="SM00382"/>
    </source>
</evidence>
<dbReference type="HOGENOM" id="CLU_004471_6_2_1"/>
<gene>
    <name evidence="3" type="ORF">Z519_06388</name>
</gene>
<dbReference type="GO" id="GO:0016887">
    <property type="term" value="F:ATP hydrolysis activity"/>
    <property type="evidence" value="ECO:0007669"/>
    <property type="project" value="InterPro"/>
</dbReference>
<evidence type="ECO:0000313" key="4">
    <source>
        <dbReference type="Proteomes" id="UP000053789"/>
    </source>
</evidence>
<organism evidence="3 4">
    <name type="scientific">Cladophialophora bantiana (strain ATCC 10958 / CBS 173.52 / CDC B-1940 / NIH 8579)</name>
    <name type="common">Xylohypha bantiana</name>
    <dbReference type="NCBI Taxonomy" id="1442370"/>
    <lineage>
        <taxon>Eukaryota</taxon>
        <taxon>Fungi</taxon>
        <taxon>Dikarya</taxon>
        <taxon>Ascomycota</taxon>
        <taxon>Pezizomycotina</taxon>
        <taxon>Eurotiomycetes</taxon>
        <taxon>Chaetothyriomycetidae</taxon>
        <taxon>Chaetothyriales</taxon>
        <taxon>Herpotrichiellaceae</taxon>
        <taxon>Cladophialophora</taxon>
    </lineage>
</organism>
<dbReference type="EMBL" id="KN846988">
    <property type="protein sequence ID" value="KIW92541.1"/>
    <property type="molecule type" value="Genomic_DNA"/>
</dbReference>
<dbReference type="Pfam" id="PF00004">
    <property type="entry name" value="AAA"/>
    <property type="match status" value="1"/>
</dbReference>
<dbReference type="Gene3D" id="3.40.50.300">
    <property type="entry name" value="P-loop containing nucleotide triphosphate hydrolases"/>
    <property type="match status" value="1"/>
</dbReference>
<evidence type="ECO:0000256" key="1">
    <source>
        <dbReference type="SAM" id="MobiDB-lite"/>
    </source>
</evidence>
<dbReference type="PANTHER" id="PTHR46411">
    <property type="entry name" value="FAMILY ATPASE, PUTATIVE-RELATED"/>
    <property type="match status" value="1"/>
</dbReference>
<dbReference type="InterPro" id="IPR027417">
    <property type="entry name" value="P-loop_NTPase"/>
</dbReference>
<dbReference type="InterPro" id="IPR003593">
    <property type="entry name" value="AAA+_ATPase"/>
</dbReference>
<sequence length="811" mass="91431">MTQDAISSVQSQTSLEERFAALEAKYVSLEKRYCELQQETVFFQQSSSEKSGQNGADTTSSKLVSANGVDNKDPPSKGAGSDTNTRPSPEETGVGPKSRARIVINRTDSESHERRDFPAEDQPADLSDNPDTSYAFTLRKIVGDSEDDDGEIDIVDQNLWELLKELLSHYPYHTFRGSPSTISAPYEALVLNWDKLEQATKIEPGSDSDKQARSDLKLLLDTITNSSGDAKLDKYFKTRDSHKQQNSVTFDNLWTIFAPGTLVYGRPFQGQDQVFVVQDNIGPWPYFSDGVPREQATWTLLAWTYDWNGSMFKRRPLRLEFEYFDGTKPITSLPYYPFQFHEQQDGVRDNLIQQGIKYRKFCTATQGSRLFDYRGDALLVKKGFSGVQADDDMDDDARRFFDAELEYMRRRRHSRFSQKGAPHPKSATVDSRVMVDFESYFVFGPSVARVGALWPDDDNPQCNCNDCQENDLLNESFRTKYDEEACQKGKWEDEQYMLCPPRVLGYVLGDKQWAQLQVSLLAKIPDKDPDDAWSTRLKLADDGKTKKMILDLVEGHGKSDLSEDNRLEVDDIIARKGKGLVILLYGPPGVGKTSTAETVALAARKPLFAISVADVGTKAKNVEANLKKIFDLATSWQAILLIDEADVFLESRGQGVAANTERNALVSAVFLRVLEYYQGILMLTTNQIAKFDVAVQSRIHVAFKYVSLNEDQTMGIFGGFLGPLAKKGLVKDWDDIKEWLLEDVVKMGFDGRQIRNIVTSALGLARAQGKSRLEKSHIKLVLNNVKDFKDEFIKQFEKYKTEQAGGRDALM</sequence>
<reference evidence="3" key="1">
    <citation type="submission" date="2015-01" db="EMBL/GenBank/DDBJ databases">
        <title>The Genome Sequence of Cladophialophora bantiana CBS 173.52.</title>
        <authorList>
            <consortium name="The Broad Institute Genomics Platform"/>
            <person name="Cuomo C."/>
            <person name="de Hoog S."/>
            <person name="Gorbushina A."/>
            <person name="Stielow B."/>
            <person name="Teixiera M."/>
            <person name="Abouelleil A."/>
            <person name="Chapman S.B."/>
            <person name="Priest M."/>
            <person name="Young S.K."/>
            <person name="Wortman J."/>
            <person name="Nusbaum C."/>
            <person name="Birren B."/>
        </authorList>
    </citation>
    <scope>NUCLEOTIDE SEQUENCE [LARGE SCALE GENOMIC DNA]</scope>
    <source>
        <strain evidence="3">CBS 173.52</strain>
    </source>
</reference>
<accession>A0A0D2ERP5</accession>
<dbReference type="PANTHER" id="PTHR46411:SF4">
    <property type="entry name" value="AAA+ ATPASE DOMAIN-CONTAINING PROTEIN"/>
    <property type="match status" value="1"/>
</dbReference>
<feature type="region of interest" description="Disordered" evidence="1">
    <location>
        <begin position="44"/>
        <end position="132"/>
    </location>
</feature>
<protein>
    <recommendedName>
        <fullName evidence="2">AAA+ ATPase domain-containing protein</fullName>
    </recommendedName>
</protein>
<dbReference type="CDD" id="cd19481">
    <property type="entry name" value="RecA-like_protease"/>
    <property type="match status" value="1"/>
</dbReference>
<evidence type="ECO:0000313" key="3">
    <source>
        <dbReference type="EMBL" id="KIW92541.1"/>
    </source>
</evidence>